<evidence type="ECO:0000313" key="1">
    <source>
        <dbReference type="EMBL" id="CAA2624133.1"/>
    </source>
</evidence>
<evidence type="ECO:0000313" key="2">
    <source>
        <dbReference type="Proteomes" id="UP001189122"/>
    </source>
</evidence>
<gene>
    <name evidence="1" type="ORF">SI7747_07010016</name>
</gene>
<protein>
    <submittedName>
        <fullName evidence="1">Uncharacterized protein</fullName>
    </submittedName>
</protein>
<accession>A0A7I8J2L1</accession>
<reference evidence="1 2" key="1">
    <citation type="submission" date="2019-12" db="EMBL/GenBank/DDBJ databases">
        <authorList>
            <person name="Scholz U."/>
            <person name="Mascher M."/>
            <person name="Fiebig A."/>
        </authorList>
    </citation>
    <scope>NUCLEOTIDE SEQUENCE</scope>
</reference>
<name>A0A7I8J2L1_SPIIN</name>
<dbReference type="EMBL" id="LR743594">
    <property type="protein sequence ID" value="CAA2624133.1"/>
    <property type="molecule type" value="Genomic_DNA"/>
</dbReference>
<dbReference type="EMBL" id="CACRZD030000007">
    <property type="protein sequence ID" value="CAA6663631.1"/>
    <property type="molecule type" value="Genomic_DNA"/>
</dbReference>
<dbReference type="Proteomes" id="UP001189122">
    <property type="component" value="Unassembled WGS sequence"/>
</dbReference>
<dbReference type="AlphaFoldDB" id="A0A7I8J2L1"/>
<sequence length="94" mass="10552">MAFYIRIQLRRPSTSIRCLIRKSTRPLTTAHLTLISPSFPVSTSMAPIRTMAAAYFFAQPLGFSANDATLSAVRELLHNVWSEVKSPLPLCRFL</sequence>
<organism evidence="1">
    <name type="scientific">Spirodela intermedia</name>
    <name type="common">Intermediate duckweed</name>
    <dbReference type="NCBI Taxonomy" id="51605"/>
    <lineage>
        <taxon>Eukaryota</taxon>
        <taxon>Viridiplantae</taxon>
        <taxon>Streptophyta</taxon>
        <taxon>Embryophyta</taxon>
        <taxon>Tracheophyta</taxon>
        <taxon>Spermatophyta</taxon>
        <taxon>Magnoliopsida</taxon>
        <taxon>Liliopsida</taxon>
        <taxon>Araceae</taxon>
        <taxon>Lemnoideae</taxon>
        <taxon>Spirodela</taxon>
    </lineage>
</organism>
<proteinExistence type="predicted"/>
<keyword evidence="2" id="KW-1185">Reference proteome</keyword>